<accession>A0A0N0NQT6</accession>
<name>A0A0N0NQT6_9EURO</name>
<evidence type="ECO:0000259" key="6">
    <source>
        <dbReference type="SMART" id="SM00849"/>
    </source>
</evidence>
<dbReference type="Gene3D" id="3.60.15.10">
    <property type="entry name" value="Ribonuclease Z/Hydroxyacylglutathione hydrolase-like"/>
    <property type="match status" value="1"/>
</dbReference>
<dbReference type="RefSeq" id="XP_018004264.1">
    <property type="nucleotide sequence ID" value="XM_018149238.1"/>
</dbReference>
<evidence type="ECO:0000256" key="2">
    <source>
        <dbReference type="ARBA" id="ARBA00022723"/>
    </source>
</evidence>
<dbReference type="Pfam" id="PF09811">
    <property type="entry name" value="Yae1_N"/>
    <property type="match status" value="1"/>
</dbReference>
<dbReference type="GeneID" id="28741118"/>
<keyword evidence="3" id="KW-0378">Hydrolase</keyword>
<dbReference type="PANTHER" id="PTHR42978:SF5">
    <property type="entry name" value="METALLO-BETA-LACTAMASE DOMAIN-CONTAINING PROTEIN"/>
    <property type="match status" value="1"/>
</dbReference>
<dbReference type="STRING" id="1664694.A0A0N0NQT6"/>
<dbReference type="GO" id="GO:0016787">
    <property type="term" value="F:hydrolase activity"/>
    <property type="evidence" value="ECO:0007669"/>
    <property type="project" value="UniProtKB-KW"/>
</dbReference>
<gene>
    <name evidence="7" type="ORF">AB675_8764</name>
</gene>
<dbReference type="Proteomes" id="UP000038010">
    <property type="component" value="Unassembled WGS sequence"/>
</dbReference>
<dbReference type="Pfam" id="PF00753">
    <property type="entry name" value="Lactamase_B"/>
    <property type="match status" value="1"/>
</dbReference>
<dbReference type="InterPro" id="IPR051013">
    <property type="entry name" value="MBL_superfamily_lactonases"/>
</dbReference>
<dbReference type="VEuPathDB" id="FungiDB:AB675_8764"/>
<dbReference type="CDD" id="cd07730">
    <property type="entry name" value="metallo-hydrolase-like_MBL-fold"/>
    <property type="match status" value="1"/>
</dbReference>
<keyword evidence="2" id="KW-0479">Metal-binding</keyword>
<dbReference type="EMBL" id="LFJN01000003">
    <property type="protein sequence ID" value="KPI44301.1"/>
    <property type="molecule type" value="Genomic_DNA"/>
</dbReference>
<sequence length="412" mass="45534">MTSPDQPLTRQDGTTGNTDVSDDDIWADSPPRSQIQHSSAGRGPAGPTSPLTPAEAVLSDLPTVRRRRMADGYRDGLSHSKAQVMQRGFDEGYPIGLQVAMRSKTLFDLGLRKDWKTSSTPGVLQWVRDSKASVSVDKDVAAILRDAGVDAEEIDAVIYSHQHFDHTGDPRTLSRHTKIIVGPGYKKSFLPGWPAKKRSWDTTSDLYEGRTVTEITFDPDFCIGGLQAFDFFGDGSFYLLSSPGHTIAHLSALARTTAPRNEPDQSTFILLGGDIAHNPALFRPSAFYPLTEKFALSDTRSGPKNELSVDDLLRIHRNWREGPGRALHSPYCTSQGPHHNVQATQDSIDKLSAIDAMDNVFTVLAHDGSLPDIVDFFPNPANDWKARGWKEKCRWTFLHDFVLPAPNSRSKL</sequence>
<reference evidence="7 8" key="1">
    <citation type="submission" date="2015-06" db="EMBL/GenBank/DDBJ databases">
        <title>Draft genome of the ant-associated black yeast Phialophora attae CBS 131958.</title>
        <authorList>
            <person name="Moreno L.F."/>
            <person name="Stielow B.J."/>
            <person name="de Hoog S."/>
            <person name="Vicente V.A."/>
            <person name="Weiss V.A."/>
            <person name="de Vries M."/>
            <person name="Cruz L.M."/>
            <person name="Souza E.M."/>
        </authorList>
    </citation>
    <scope>NUCLEOTIDE SEQUENCE [LARGE SCALE GENOMIC DNA]</scope>
    <source>
        <strain evidence="7 8">CBS 131958</strain>
    </source>
</reference>
<evidence type="ECO:0000256" key="4">
    <source>
        <dbReference type="ARBA" id="ARBA00022833"/>
    </source>
</evidence>
<evidence type="ECO:0000313" key="8">
    <source>
        <dbReference type="Proteomes" id="UP000038010"/>
    </source>
</evidence>
<evidence type="ECO:0000256" key="5">
    <source>
        <dbReference type="SAM" id="MobiDB-lite"/>
    </source>
</evidence>
<proteinExistence type="inferred from homology"/>
<evidence type="ECO:0000313" key="7">
    <source>
        <dbReference type="EMBL" id="KPI44301.1"/>
    </source>
</evidence>
<dbReference type="PANTHER" id="PTHR42978">
    <property type="entry name" value="QUORUM-QUENCHING LACTONASE YTNP-RELATED-RELATED"/>
    <property type="match status" value="1"/>
</dbReference>
<dbReference type="SUPFAM" id="SSF56281">
    <property type="entry name" value="Metallo-hydrolase/oxidoreductase"/>
    <property type="match status" value="1"/>
</dbReference>
<feature type="compositionally biased region" description="Polar residues" evidence="5">
    <location>
        <begin position="1"/>
        <end position="19"/>
    </location>
</feature>
<evidence type="ECO:0000256" key="3">
    <source>
        <dbReference type="ARBA" id="ARBA00022801"/>
    </source>
</evidence>
<keyword evidence="4" id="KW-0862">Zinc</keyword>
<dbReference type="OrthoDB" id="10250730at2759"/>
<feature type="domain" description="Metallo-beta-lactamase" evidence="6">
    <location>
        <begin position="92"/>
        <end position="316"/>
    </location>
</feature>
<dbReference type="GO" id="GO:0046872">
    <property type="term" value="F:metal ion binding"/>
    <property type="evidence" value="ECO:0007669"/>
    <property type="project" value="UniProtKB-KW"/>
</dbReference>
<dbReference type="InterPro" id="IPR019191">
    <property type="entry name" value="Essential_protein_Yae1_N"/>
</dbReference>
<protein>
    <recommendedName>
        <fullName evidence="6">Metallo-beta-lactamase domain-containing protein</fullName>
    </recommendedName>
</protein>
<evidence type="ECO:0000256" key="1">
    <source>
        <dbReference type="ARBA" id="ARBA00007749"/>
    </source>
</evidence>
<comment type="caution">
    <text evidence="7">The sequence shown here is derived from an EMBL/GenBank/DDBJ whole genome shotgun (WGS) entry which is preliminary data.</text>
</comment>
<dbReference type="SMART" id="SM00849">
    <property type="entry name" value="Lactamase_B"/>
    <property type="match status" value="1"/>
</dbReference>
<feature type="region of interest" description="Disordered" evidence="5">
    <location>
        <begin position="1"/>
        <end position="63"/>
    </location>
</feature>
<dbReference type="InterPro" id="IPR036866">
    <property type="entry name" value="RibonucZ/Hydroxyglut_hydro"/>
</dbReference>
<comment type="similarity">
    <text evidence="1">Belongs to the metallo-beta-lactamase superfamily.</text>
</comment>
<dbReference type="InterPro" id="IPR001279">
    <property type="entry name" value="Metallo-B-lactamas"/>
</dbReference>
<keyword evidence="8" id="KW-1185">Reference proteome</keyword>
<dbReference type="AlphaFoldDB" id="A0A0N0NQT6"/>
<organism evidence="7 8">
    <name type="scientific">Cyphellophora attinorum</name>
    <dbReference type="NCBI Taxonomy" id="1664694"/>
    <lineage>
        <taxon>Eukaryota</taxon>
        <taxon>Fungi</taxon>
        <taxon>Dikarya</taxon>
        <taxon>Ascomycota</taxon>
        <taxon>Pezizomycotina</taxon>
        <taxon>Eurotiomycetes</taxon>
        <taxon>Chaetothyriomycetidae</taxon>
        <taxon>Chaetothyriales</taxon>
        <taxon>Cyphellophoraceae</taxon>
        <taxon>Cyphellophora</taxon>
    </lineage>
</organism>